<feature type="compositionally biased region" description="Low complexity" evidence="1">
    <location>
        <begin position="18"/>
        <end position="27"/>
    </location>
</feature>
<dbReference type="AlphaFoldDB" id="A0A940N241"/>
<gene>
    <name evidence="2" type="ORF">J5Y10_08500</name>
</gene>
<evidence type="ECO:0000313" key="2">
    <source>
        <dbReference type="EMBL" id="MBP0492817.1"/>
    </source>
</evidence>
<organism evidence="2 3">
    <name type="scientific">Roseomonas indoligenes</name>
    <dbReference type="NCBI Taxonomy" id="2820811"/>
    <lineage>
        <taxon>Bacteria</taxon>
        <taxon>Pseudomonadati</taxon>
        <taxon>Pseudomonadota</taxon>
        <taxon>Alphaproteobacteria</taxon>
        <taxon>Acetobacterales</taxon>
        <taxon>Roseomonadaceae</taxon>
        <taxon>Roseomonas</taxon>
    </lineage>
</organism>
<accession>A0A940N241</accession>
<name>A0A940N241_9PROT</name>
<proteinExistence type="predicted"/>
<dbReference type="Proteomes" id="UP000677537">
    <property type="component" value="Unassembled WGS sequence"/>
</dbReference>
<dbReference type="InterPro" id="IPR019632">
    <property type="entry name" value="DUF2497"/>
</dbReference>
<evidence type="ECO:0000313" key="3">
    <source>
        <dbReference type="Proteomes" id="UP000677537"/>
    </source>
</evidence>
<feature type="compositionally biased region" description="Low complexity" evidence="1">
    <location>
        <begin position="48"/>
        <end position="64"/>
    </location>
</feature>
<feature type="compositionally biased region" description="Pro residues" evidence="1">
    <location>
        <begin position="28"/>
        <end position="40"/>
    </location>
</feature>
<sequence>MEDILASIRKILNEEEAAPPSEAAPTARPVPAPQPAPNADPEPLELTEAMLVAPPADAAALALPERPPEPAVNPALPPPPVQAALPEPSPEMRDDGLVAPATAAAAAALIGQLARTVAAERTAPVHRGGPSIEDVVREEVRPMLKAWMDAHLPTLVERLVRTEIERVVSRSLG</sequence>
<dbReference type="Pfam" id="PF10691">
    <property type="entry name" value="DUF2497"/>
    <property type="match status" value="1"/>
</dbReference>
<reference evidence="2" key="1">
    <citation type="submission" date="2021-03" db="EMBL/GenBank/DDBJ databases">
        <authorList>
            <person name="So Y."/>
        </authorList>
    </citation>
    <scope>NUCLEOTIDE SEQUENCE</scope>
    <source>
        <strain evidence="2">SG15</strain>
    </source>
</reference>
<evidence type="ECO:0000256" key="1">
    <source>
        <dbReference type="SAM" id="MobiDB-lite"/>
    </source>
</evidence>
<comment type="caution">
    <text evidence="2">The sequence shown here is derived from an EMBL/GenBank/DDBJ whole genome shotgun (WGS) entry which is preliminary data.</text>
</comment>
<feature type="compositionally biased region" description="Pro residues" evidence="1">
    <location>
        <begin position="69"/>
        <end position="81"/>
    </location>
</feature>
<dbReference type="EMBL" id="JAGIZA010000004">
    <property type="protein sequence ID" value="MBP0492817.1"/>
    <property type="molecule type" value="Genomic_DNA"/>
</dbReference>
<keyword evidence="3" id="KW-1185">Reference proteome</keyword>
<feature type="region of interest" description="Disordered" evidence="1">
    <location>
        <begin position="10"/>
        <end position="95"/>
    </location>
</feature>
<protein>
    <submittedName>
        <fullName evidence="2">DUF2497 domain-containing protein</fullName>
    </submittedName>
</protein>